<feature type="region of interest" description="Disordered" evidence="1">
    <location>
        <begin position="243"/>
        <end position="357"/>
    </location>
</feature>
<gene>
    <name evidence="2" type="ORF">BSAL_78845</name>
</gene>
<feature type="compositionally biased region" description="Polar residues" evidence="1">
    <location>
        <begin position="342"/>
        <end position="353"/>
    </location>
</feature>
<dbReference type="Proteomes" id="UP000051952">
    <property type="component" value="Unassembled WGS sequence"/>
</dbReference>
<evidence type="ECO:0000313" key="2">
    <source>
        <dbReference type="EMBL" id="CUG39863.1"/>
    </source>
</evidence>
<feature type="region of interest" description="Disordered" evidence="1">
    <location>
        <begin position="590"/>
        <end position="627"/>
    </location>
</feature>
<feature type="compositionally biased region" description="Low complexity" evidence="1">
    <location>
        <begin position="35"/>
        <end position="44"/>
    </location>
</feature>
<dbReference type="AlphaFoldDB" id="A0A0S4IXF8"/>
<feature type="region of interest" description="Disordered" evidence="1">
    <location>
        <begin position="26"/>
        <end position="65"/>
    </location>
</feature>
<organism evidence="2 3">
    <name type="scientific">Bodo saltans</name>
    <name type="common">Flagellated protozoan</name>
    <dbReference type="NCBI Taxonomy" id="75058"/>
    <lineage>
        <taxon>Eukaryota</taxon>
        <taxon>Discoba</taxon>
        <taxon>Euglenozoa</taxon>
        <taxon>Kinetoplastea</taxon>
        <taxon>Metakinetoplastina</taxon>
        <taxon>Eubodonida</taxon>
        <taxon>Bodonidae</taxon>
        <taxon>Bodo</taxon>
    </lineage>
</organism>
<feature type="compositionally biased region" description="Basic and acidic residues" evidence="1">
    <location>
        <begin position="249"/>
        <end position="258"/>
    </location>
</feature>
<dbReference type="VEuPathDB" id="TriTrypDB:BSAL_78845"/>
<feature type="compositionally biased region" description="Polar residues" evidence="1">
    <location>
        <begin position="283"/>
        <end position="300"/>
    </location>
</feature>
<keyword evidence="3" id="KW-1185">Reference proteome</keyword>
<feature type="compositionally biased region" description="Low complexity" evidence="1">
    <location>
        <begin position="53"/>
        <end position="65"/>
    </location>
</feature>
<feature type="compositionally biased region" description="Basic and acidic residues" evidence="1">
    <location>
        <begin position="271"/>
        <end position="282"/>
    </location>
</feature>
<dbReference type="EMBL" id="CYKH01000788">
    <property type="protein sequence ID" value="CUG39863.1"/>
    <property type="molecule type" value="Genomic_DNA"/>
</dbReference>
<evidence type="ECO:0000256" key="1">
    <source>
        <dbReference type="SAM" id="MobiDB-lite"/>
    </source>
</evidence>
<feature type="region of interest" description="Disordered" evidence="1">
    <location>
        <begin position="174"/>
        <end position="223"/>
    </location>
</feature>
<proteinExistence type="predicted"/>
<sequence>MTSTYLDDPKALGALLQSLHKPSLSSTGRNLSVMAQSTSTASSSSGGGGAVGGESAAASNAGGTSITAATQRRAMEGQMRLQDAFMKSATSPRIKGAMPSLNVLAVLDEQRAATEAFYMESDPAVVDAAADASSPVSPTGPVIVRVQPVVAAQTISMSSSHQADATMTSLGATAATTGHQQKQTSPHGTGHVTSPRKPLASLFGPSSTLTSPRHPAAPTASFLSPERAKVDSIGLAVLPPVGHYHPKHTLTEERRHGGYIEPQLIHRRTKRTVEDEGGHGSEQHFSTTGRSDGQLQSPTAASPEGSFAYSKSNASLGSPHGSARTRARDKANASPPRVHQPPSYSSVMFQSKSPRIAPYPRGEGADELYWPRCDRYLNGNGQASTGWDFGKTSPRKSTDLVSAAPDTVYNIQSPFGKDESHRTLDINNRTSRDHYPVEKKFFYQKDVELGYDVNTALDATRKKEVPGMVPAFDRHTGPRVAPWEKSSMFLSSADESTAYNADPEALKRRVRGPMPFEKHSPHTQQTFPYVPVVYDVEFQKVEHSPRSAVIHPAAPGHRPLHTTSDTEIGPAPSLSYVRGNTIQNVMMTKQTPRKEPASPIHDLEYAGSTHNPAQRRTTGDPMNSQSLTRAKREAVLTGGQQPGSTDVDMWMRDGVRLPPHLKPFVHVALLYKRPVYPCSTSMVFLVGFRGPGPSMLRVRGFCVTPFRVSSSSRAITTRVLTVRVYVSWNNKGVLVFYLEENELLGRNTRSYCCAKRDGCKKFPAAFFGQAWT</sequence>
<reference evidence="3" key="1">
    <citation type="submission" date="2015-09" db="EMBL/GenBank/DDBJ databases">
        <authorList>
            <consortium name="Pathogen Informatics"/>
        </authorList>
    </citation>
    <scope>NUCLEOTIDE SEQUENCE [LARGE SCALE GENOMIC DNA]</scope>
    <source>
        <strain evidence="3">Lake Konstanz</strain>
    </source>
</reference>
<evidence type="ECO:0000313" key="3">
    <source>
        <dbReference type="Proteomes" id="UP000051952"/>
    </source>
</evidence>
<dbReference type="OrthoDB" id="247693at2759"/>
<protein>
    <submittedName>
        <fullName evidence="2">Uncharacterized protein</fullName>
    </submittedName>
</protein>
<feature type="compositionally biased region" description="Polar residues" evidence="1">
    <location>
        <begin position="174"/>
        <end position="187"/>
    </location>
</feature>
<accession>A0A0S4IXF8</accession>
<feature type="compositionally biased region" description="Basic and acidic residues" evidence="1">
    <location>
        <begin position="592"/>
        <end position="604"/>
    </location>
</feature>
<name>A0A0S4IXF8_BODSA</name>
<feature type="compositionally biased region" description="Polar residues" evidence="1">
    <location>
        <begin position="608"/>
        <end position="627"/>
    </location>
</feature>